<evidence type="ECO:0000256" key="2">
    <source>
        <dbReference type="SAM" id="Phobius"/>
    </source>
</evidence>
<proteinExistence type="predicted"/>
<gene>
    <name evidence="3" type="ORF">ATK06_0146</name>
</gene>
<accession>A0A2A9DK69</accession>
<comment type="caution">
    <text evidence="3">The sequence shown here is derived from an EMBL/GenBank/DDBJ whole genome shotgun (WGS) entry which is preliminary data.</text>
</comment>
<reference evidence="3 4" key="1">
    <citation type="submission" date="2017-10" db="EMBL/GenBank/DDBJ databases">
        <title>Sequencing the genomes of 1000 actinobacteria strains.</title>
        <authorList>
            <person name="Klenk H.-P."/>
        </authorList>
    </citation>
    <scope>NUCLEOTIDE SEQUENCE [LARGE SCALE GENOMIC DNA]</scope>
    <source>
        <strain evidence="3 4">DSM 20688</strain>
    </source>
</reference>
<evidence type="ECO:0000313" key="4">
    <source>
        <dbReference type="Proteomes" id="UP000221653"/>
    </source>
</evidence>
<dbReference type="EMBL" id="PDJF01000001">
    <property type="protein sequence ID" value="PFG27098.1"/>
    <property type="molecule type" value="Genomic_DNA"/>
</dbReference>
<feature type="region of interest" description="Disordered" evidence="1">
    <location>
        <begin position="48"/>
        <end position="269"/>
    </location>
</feature>
<evidence type="ECO:0000256" key="1">
    <source>
        <dbReference type="SAM" id="MobiDB-lite"/>
    </source>
</evidence>
<keyword evidence="4" id="KW-1185">Reference proteome</keyword>
<keyword evidence="2" id="KW-1133">Transmembrane helix</keyword>
<feature type="transmembrane region" description="Helical" evidence="2">
    <location>
        <begin position="21"/>
        <end position="38"/>
    </location>
</feature>
<dbReference type="AlphaFoldDB" id="A0A2A9DK69"/>
<sequence length="269" mass="27413">MSIQNVDGSADNTSATRRSPAAIAAVSLVALAVVAFAVSKLTSSPDVEAAGFAPTTEPTSISPLLDATSAPTTPAVKTETPRAHILPGTPQRGGAAADPFLPPHAHVSAAPAAPAPTRHYRPSNVTSPAGGADTSRNSNRPAEPRPAQQPPASRSSRADAPEDTTDYSPWTPTFGSDDERPTTRPAPSPARPQPDAPIEDLPLTPPPPTPQPGTEPGVEPGAVPPPAPTPEPTPIDPQEESESEVRQEAAEPTAPSTTPSATPTAEADN</sequence>
<dbReference type="Proteomes" id="UP000221653">
    <property type="component" value="Unassembled WGS sequence"/>
</dbReference>
<dbReference type="RefSeq" id="WP_048381429.1">
    <property type="nucleotide sequence ID" value="NZ_LDYE01000011.1"/>
</dbReference>
<keyword evidence="2" id="KW-0812">Transmembrane</keyword>
<feature type="compositionally biased region" description="Pro residues" evidence="1">
    <location>
        <begin position="203"/>
        <end position="213"/>
    </location>
</feature>
<protein>
    <submittedName>
        <fullName evidence="3">Uncharacterized protein</fullName>
    </submittedName>
</protein>
<feature type="compositionally biased region" description="Pro residues" evidence="1">
    <location>
        <begin position="184"/>
        <end position="195"/>
    </location>
</feature>
<feature type="compositionally biased region" description="Pro residues" evidence="1">
    <location>
        <begin position="222"/>
        <end position="235"/>
    </location>
</feature>
<name>A0A2A9DK69_9CORY</name>
<organism evidence="3 4">
    <name type="scientific">Corynebacterium renale</name>
    <dbReference type="NCBI Taxonomy" id="1724"/>
    <lineage>
        <taxon>Bacteria</taxon>
        <taxon>Bacillati</taxon>
        <taxon>Actinomycetota</taxon>
        <taxon>Actinomycetes</taxon>
        <taxon>Mycobacteriales</taxon>
        <taxon>Corynebacteriaceae</taxon>
        <taxon>Corynebacterium</taxon>
    </lineage>
</organism>
<feature type="compositionally biased region" description="Low complexity" evidence="1">
    <location>
        <begin position="103"/>
        <end position="116"/>
    </location>
</feature>
<keyword evidence="2" id="KW-0472">Membrane</keyword>
<evidence type="ECO:0000313" key="3">
    <source>
        <dbReference type="EMBL" id="PFG27098.1"/>
    </source>
</evidence>
<feature type="compositionally biased region" description="Low complexity" evidence="1">
    <location>
        <begin position="250"/>
        <end position="269"/>
    </location>
</feature>